<dbReference type="GO" id="GO:0003676">
    <property type="term" value="F:nucleic acid binding"/>
    <property type="evidence" value="ECO:0007669"/>
    <property type="project" value="InterPro"/>
</dbReference>
<dbReference type="InterPro" id="IPR036397">
    <property type="entry name" value="RNaseH_sf"/>
</dbReference>
<dbReference type="InterPro" id="IPR012337">
    <property type="entry name" value="RNaseH-like_sf"/>
</dbReference>
<reference evidence="2 3" key="1">
    <citation type="submission" date="2016-11" db="EMBL/GenBank/DDBJ databases">
        <title>Complete Genome Sequence of Bradyrhizobium sp. strain J5, an isolated from soybean nodule in Hokkaido.</title>
        <authorList>
            <person name="Kanehara K."/>
        </authorList>
    </citation>
    <scope>NUCLEOTIDE SEQUENCE [LARGE SCALE GENOMIC DNA]</scope>
    <source>
        <strain evidence="2 3">J5</strain>
    </source>
</reference>
<feature type="region of interest" description="Disordered" evidence="1">
    <location>
        <begin position="634"/>
        <end position="682"/>
    </location>
</feature>
<feature type="compositionally biased region" description="Polar residues" evidence="1">
    <location>
        <begin position="663"/>
        <end position="674"/>
    </location>
</feature>
<name>A0A1L3FK97_BRAJP</name>
<accession>A0A1L3FK97</accession>
<dbReference type="AlphaFoldDB" id="A0A1L3FK97"/>
<protein>
    <recommendedName>
        <fullName evidence="4">Integrase catalytic domain-containing protein</fullName>
    </recommendedName>
</protein>
<dbReference type="Proteomes" id="UP000181962">
    <property type="component" value="Chromosome"/>
</dbReference>
<dbReference type="EMBL" id="CP017637">
    <property type="protein sequence ID" value="APG13739.1"/>
    <property type="molecule type" value="Genomic_DNA"/>
</dbReference>
<evidence type="ECO:0000313" key="3">
    <source>
        <dbReference type="Proteomes" id="UP000181962"/>
    </source>
</evidence>
<evidence type="ECO:0000313" key="2">
    <source>
        <dbReference type="EMBL" id="APG13739.1"/>
    </source>
</evidence>
<evidence type="ECO:0008006" key="4">
    <source>
        <dbReference type="Google" id="ProtNLM"/>
    </source>
</evidence>
<proteinExistence type="predicted"/>
<organism evidence="2 3">
    <name type="scientific">Bradyrhizobium japonicum</name>
    <dbReference type="NCBI Taxonomy" id="375"/>
    <lineage>
        <taxon>Bacteria</taxon>
        <taxon>Pseudomonadati</taxon>
        <taxon>Pseudomonadota</taxon>
        <taxon>Alphaproteobacteria</taxon>
        <taxon>Hyphomicrobiales</taxon>
        <taxon>Nitrobacteraceae</taxon>
        <taxon>Bradyrhizobium</taxon>
    </lineage>
</organism>
<dbReference type="Gene3D" id="3.30.420.10">
    <property type="entry name" value="Ribonuclease H-like superfamily/Ribonuclease H"/>
    <property type="match status" value="1"/>
</dbReference>
<dbReference type="SUPFAM" id="SSF53098">
    <property type="entry name" value="Ribonuclease H-like"/>
    <property type="match status" value="1"/>
</dbReference>
<evidence type="ECO:0000256" key="1">
    <source>
        <dbReference type="SAM" id="MobiDB-lite"/>
    </source>
</evidence>
<sequence>MVRDESGLLGYRAEAKLKYLYDVAKTLVFVHEEDSNPRAKKRGVRLVKDFPEHERKRYLFRRGLINEVARRYTVGCTSQIHSYVERNGRMHAVTILEKICTDAAVKIGNEVYGEAQSCSLASYYRYLNAYGEGSDPQKLVGQFGNRGDRNQIDDRVKQIILDVMAEKLEEAKYRKPIGSKPVLTMREIMSKVNDRLDALNQKSVNASESAKDLFRMPSRATFYNLYRTFPAYSRKIARHGLTRARAMFRRPGEPVPVEAPLSCLQFDETRLPLFVVHDKYKISLGRPWLAWYVDEYSTAIPGFYLGFEPPGDLVIAATTKHACLMKGYVQQEYPDIGQPYLMGGIGRHFRFDNSLQAHSQSVSEMATELDASYEFTRTRSPWEKGLVEGAFNLVNQTFLKELPGFVLPYDQRIDGHDYDPSKHGVISFRTLVWLWHHWLLTVYHPFAPRNGSGMSRNDRWLEGIRRVRPAFLDRSADLDFLFGIVREGTWTLDHRGVVFEGLYYYSDDVDFLRRRSGASLKVRVKVNPFDLLWLQVWEMELEAWIPAKARQSQYAAGLDLHTHKLLRRYANLLSGRDDVDAWLAALFHLQHLIADSVADALTVGTSAKLARAMNISTAHLFRNMQPDGRLVIPQESPEYASPSRGQQASGGVTPGAGGPGSSEQSQRPTPQFKSDLSLGDLG</sequence>
<gene>
    <name evidence="2" type="ORF">BKD09_35815</name>
</gene>